<dbReference type="InterPro" id="IPR035396">
    <property type="entry name" value="Bac_rhamnosid6H"/>
</dbReference>
<dbReference type="EC" id="3.2.1.40" evidence="2"/>
<comment type="catalytic activity">
    <reaction evidence="1">
        <text>Hydrolysis of terminal non-reducing alpha-L-rhamnose residues in alpha-L-rhamnosides.</text>
        <dbReference type="EC" id="3.2.1.40"/>
    </reaction>
</comment>
<reference evidence="8 9" key="1">
    <citation type="submission" date="2024-06" db="EMBL/GenBank/DDBJ databases">
        <title>Chitinophaga defluvii sp. nov., isolated from municipal sewage.</title>
        <authorList>
            <person name="Zhang L."/>
        </authorList>
    </citation>
    <scope>NUCLEOTIDE SEQUENCE [LARGE SCALE GENOMIC DNA]</scope>
    <source>
        <strain evidence="8 9">H8</strain>
    </source>
</reference>
<name>A0ABV2T5E2_9BACT</name>
<evidence type="ECO:0000259" key="5">
    <source>
        <dbReference type="Pfam" id="PF08531"/>
    </source>
</evidence>
<proteinExistence type="predicted"/>
<dbReference type="EMBL" id="JBEXAC010000001">
    <property type="protein sequence ID" value="MET6998233.1"/>
    <property type="molecule type" value="Genomic_DNA"/>
</dbReference>
<comment type="caution">
    <text evidence="8">The sequence shown here is derived from an EMBL/GenBank/DDBJ whole genome shotgun (WGS) entry which is preliminary data.</text>
</comment>
<dbReference type="InterPro" id="IPR008902">
    <property type="entry name" value="Rhamnosid_concanavalin"/>
</dbReference>
<dbReference type="InterPro" id="IPR016007">
    <property type="entry name" value="Alpha_rhamnosid"/>
</dbReference>
<dbReference type="InterPro" id="IPR012341">
    <property type="entry name" value="6hp_glycosidase-like_sf"/>
</dbReference>
<dbReference type="GO" id="GO:0016787">
    <property type="term" value="F:hydrolase activity"/>
    <property type="evidence" value="ECO:0007669"/>
    <property type="project" value="UniProtKB-KW"/>
</dbReference>
<dbReference type="Gene3D" id="2.60.420.10">
    <property type="entry name" value="Maltose phosphorylase, domain 3"/>
    <property type="match status" value="1"/>
</dbReference>
<dbReference type="Gene3D" id="2.60.40.10">
    <property type="entry name" value="Immunoglobulins"/>
    <property type="match status" value="1"/>
</dbReference>
<dbReference type="SUPFAM" id="SSF48208">
    <property type="entry name" value="Six-hairpin glycosidases"/>
    <property type="match status" value="1"/>
</dbReference>
<dbReference type="InterPro" id="IPR008928">
    <property type="entry name" value="6-hairpin_glycosidase_sf"/>
</dbReference>
<feature type="domain" description="Alpha-L-rhamnosidase six-hairpin glycosidase" evidence="6">
    <location>
        <begin position="634"/>
        <end position="983"/>
    </location>
</feature>
<evidence type="ECO:0000256" key="1">
    <source>
        <dbReference type="ARBA" id="ARBA00001445"/>
    </source>
</evidence>
<sequence length="1092" mass="121668">MKHQILLTGLLLGFLSACDNKTSPVTIQHLRCEYLENPEGIDVKQPRLSWQLESDERGQLQTAYRILVASDSSRLVNNKADVWDSGNISSEVTAFIPFGGQTLQPGKKYFWKIKSWDVHNHETSWSAIASWSMGLLDSTGWKAKWIGIAPTAVPIDSQYNIHAGYQSAIATRADVTKSVTVDLGTEQRFHSVKLYPALFGKNLQPHLFPTAFTVIAASDKDFTRSQILADYSKTGYTHGSLQPLEVSFPAVSARYIKVTVNKLAAIDKEQYAFALGELAVLNSENQNVALGAVVDADDVYEGYKQFSTEKWWPALLTDGFLHPNRQHTAKSIPVPASPLLRKEFITKKPIQRATLYATSLGMYEAYINGKKVGDHVLAPEWTDYHSRVQYQTYDVTKLVKEGANAIGAMLADGWYAGVIFSHPERGSYGLDRKLLAQLQIEYADGDTDIIATDSSWKTKQTGPITAASIFDGETYNASAAEKDWKEPGLDVTQWTPATEYPQVKVAISAQMNEPIKVIQEIKPIKIIPQKNGAYIFDLGQNIAGWVQLNLPYNPHNKIVLRHGEVLDTKGALYTDNLRGATQMDTYIPGTETNIQYEPRFTYHGFRFVEITGLTQTPDLNTVTAKVVASSAPVAGSFECSSKELNKLWENILWTQKGNMHAVPTDCPQRDERAGWMGDAQVFSNNAIFNMDMGAFFTKWIRDIRDSQTKEGRFPDYAPQVGTWANFYNSPGWGDAGVIVPWRLYEHYGDVTVLAAQYEPMKRFIASVFKYNKDLLWKNERGNMYGDWLNGNTIIEAGYPKEGGKVPDDVYSTAFFYYSTNIVAKTAHLLNNTADAARYDSLAAAIKTAFIKAYISSDGIIEGNTQAGYALALDFDLVPENLKTKAAAHMAEAVKAYDFRISTGIQTTIRLMNQLTRFGYSDIAYKLIESRRFPSWLYSIDQGATTIWERWDGYVQGRGFQNAGMNSFNHYAIGAVGEWMYRSILGINNDPAAPGYKHFFIEPVPGGSITYAKGTYNSIAGKIAVSWISAENEYSLDVTVPVNTSATIVIPSGKTITENGMDIKSVKGIEVLDRENNKTRIKVQSGKYSFKST</sequence>
<evidence type="ECO:0000259" key="6">
    <source>
        <dbReference type="Pfam" id="PF17389"/>
    </source>
</evidence>
<accession>A0ABV2T5E2</accession>
<dbReference type="Pfam" id="PF08531">
    <property type="entry name" value="Bac_rhamnosid_N"/>
    <property type="match status" value="1"/>
</dbReference>
<dbReference type="Gene3D" id="1.50.10.10">
    <property type="match status" value="1"/>
</dbReference>
<dbReference type="InterPro" id="IPR035398">
    <property type="entry name" value="Bac_rhamnosid_C"/>
</dbReference>
<organism evidence="8 9">
    <name type="scientific">Chitinophaga defluvii</name>
    <dbReference type="NCBI Taxonomy" id="3163343"/>
    <lineage>
        <taxon>Bacteria</taxon>
        <taxon>Pseudomonadati</taxon>
        <taxon>Bacteroidota</taxon>
        <taxon>Chitinophagia</taxon>
        <taxon>Chitinophagales</taxon>
        <taxon>Chitinophagaceae</taxon>
        <taxon>Chitinophaga</taxon>
    </lineage>
</organism>
<dbReference type="PROSITE" id="PS51257">
    <property type="entry name" value="PROKAR_LIPOPROTEIN"/>
    <property type="match status" value="1"/>
</dbReference>
<dbReference type="PANTHER" id="PTHR33307">
    <property type="entry name" value="ALPHA-RHAMNOSIDASE (EUROFUNG)"/>
    <property type="match status" value="1"/>
</dbReference>
<evidence type="ECO:0000313" key="9">
    <source>
        <dbReference type="Proteomes" id="UP001549749"/>
    </source>
</evidence>
<dbReference type="PIRSF" id="PIRSF010631">
    <property type="entry name" value="A-rhamnsds"/>
    <property type="match status" value="1"/>
</dbReference>
<evidence type="ECO:0000256" key="3">
    <source>
        <dbReference type="ARBA" id="ARBA00022801"/>
    </source>
</evidence>
<dbReference type="InterPro" id="IPR013737">
    <property type="entry name" value="Bac_rhamnosid_N"/>
</dbReference>
<dbReference type="Pfam" id="PF17390">
    <property type="entry name" value="Bac_rhamnosid_C"/>
    <property type="match status" value="1"/>
</dbReference>
<evidence type="ECO:0000256" key="2">
    <source>
        <dbReference type="ARBA" id="ARBA00012652"/>
    </source>
</evidence>
<dbReference type="Proteomes" id="UP001549749">
    <property type="component" value="Unassembled WGS sequence"/>
</dbReference>
<dbReference type="Gene3D" id="2.60.120.260">
    <property type="entry name" value="Galactose-binding domain-like"/>
    <property type="match status" value="3"/>
</dbReference>
<dbReference type="Pfam" id="PF25788">
    <property type="entry name" value="Ig_Rha78A_N"/>
    <property type="match status" value="1"/>
</dbReference>
<dbReference type="PANTHER" id="PTHR33307:SF6">
    <property type="entry name" value="ALPHA-RHAMNOSIDASE (EUROFUNG)-RELATED"/>
    <property type="match status" value="1"/>
</dbReference>
<protein>
    <recommendedName>
        <fullName evidence="2">alpha-L-rhamnosidase</fullName>
        <ecNumber evidence="2">3.2.1.40</ecNumber>
    </recommendedName>
</protein>
<dbReference type="RefSeq" id="WP_354660868.1">
    <property type="nucleotide sequence ID" value="NZ_JBEXAC010000001.1"/>
</dbReference>
<evidence type="ECO:0000259" key="7">
    <source>
        <dbReference type="Pfam" id="PF17390"/>
    </source>
</evidence>
<dbReference type="InterPro" id="IPR013783">
    <property type="entry name" value="Ig-like_fold"/>
</dbReference>
<evidence type="ECO:0000313" key="8">
    <source>
        <dbReference type="EMBL" id="MET6998233.1"/>
    </source>
</evidence>
<gene>
    <name evidence="8" type="ORF">ABR189_12680</name>
</gene>
<evidence type="ECO:0000259" key="4">
    <source>
        <dbReference type="Pfam" id="PF05592"/>
    </source>
</evidence>
<keyword evidence="9" id="KW-1185">Reference proteome</keyword>
<feature type="domain" description="Alpha-L-rhamnosidase C-terminal" evidence="7">
    <location>
        <begin position="985"/>
        <end position="1054"/>
    </location>
</feature>
<feature type="domain" description="Bacterial alpha-L-rhamnosidase N-terminal" evidence="5">
    <location>
        <begin position="348"/>
        <end position="518"/>
    </location>
</feature>
<dbReference type="Pfam" id="PF05592">
    <property type="entry name" value="Bac_rhamnosid"/>
    <property type="match status" value="1"/>
</dbReference>
<dbReference type="Pfam" id="PF17389">
    <property type="entry name" value="Bac_rhamnosid6H"/>
    <property type="match status" value="1"/>
</dbReference>
<keyword evidence="3 8" id="KW-0378">Hydrolase</keyword>
<feature type="domain" description="Alpha-L-rhamnosidase concanavalin-like" evidence="4">
    <location>
        <begin position="530"/>
        <end position="627"/>
    </location>
</feature>